<dbReference type="AlphaFoldDB" id="A0A5C5ZQC4"/>
<evidence type="ECO:0000313" key="1">
    <source>
        <dbReference type="EMBL" id="TWT89450.1"/>
    </source>
</evidence>
<dbReference type="OrthoDB" id="4399984at2"/>
<proteinExistence type="predicted"/>
<dbReference type="InterPro" id="IPR025368">
    <property type="entry name" value="DUF4272"/>
</dbReference>
<protein>
    <recommendedName>
        <fullName evidence="3">DUF4272 domain-containing protein</fullName>
    </recommendedName>
</protein>
<organism evidence="1 2">
    <name type="scientific">Stieleria varia</name>
    <dbReference type="NCBI Taxonomy" id="2528005"/>
    <lineage>
        <taxon>Bacteria</taxon>
        <taxon>Pseudomonadati</taxon>
        <taxon>Planctomycetota</taxon>
        <taxon>Planctomycetia</taxon>
        <taxon>Pirellulales</taxon>
        <taxon>Pirellulaceae</taxon>
        <taxon>Stieleria</taxon>
    </lineage>
</organism>
<evidence type="ECO:0000313" key="2">
    <source>
        <dbReference type="Proteomes" id="UP000320176"/>
    </source>
</evidence>
<dbReference type="EMBL" id="SJPN01000022">
    <property type="protein sequence ID" value="TWT89450.1"/>
    <property type="molecule type" value="Genomic_DNA"/>
</dbReference>
<keyword evidence="2" id="KW-1185">Reference proteome</keyword>
<name>A0A5C5ZQC4_9BACT</name>
<gene>
    <name evidence="1" type="ORF">Pla52n_67890</name>
</gene>
<sequence>MAIQVTAYCTHRNPPEITFPLDAILTRDRSDPGLVSHLEDVIGYIMQDGQREMTASLYGVFRHLQRCQVQYQFTVEGENIEAVAPWAWKANAIVMLPDGALRDPNGAVLIDPDTGLPDDEAQIPFLPEARQRKAQSEVLLRNRLIELPDALPPVVCEHEVVLKSADDVAWRAIALFIVAVRAESIASGKPIDPARLQEKSPLAFQAFTPAEKEFVFSTTPDPQTVINFAWRYEALFVLQWALGLHPQLPFPNEICDVPLVAQTMMTQSNRDLIQNAKLRAVSEILDALDQNYRLLWAARDASGRQVDPPSQIDGGVISERQHALNWITGFEDAPWDDVDIPS</sequence>
<dbReference type="Proteomes" id="UP000320176">
    <property type="component" value="Unassembled WGS sequence"/>
</dbReference>
<comment type="caution">
    <text evidence="1">The sequence shown here is derived from an EMBL/GenBank/DDBJ whole genome shotgun (WGS) entry which is preliminary data.</text>
</comment>
<reference evidence="1 2" key="1">
    <citation type="submission" date="2019-02" db="EMBL/GenBank/DDBJ databases">
        <title>Deep-cultivation of Planctomycetes and their phenomic and genomic characterization uncovers novel biology.</title>
        <authorList>
            <person name="Wiegand S."/>
            <person name="Jogler M."/>
            <person name="Boedeker C."/>
            <person name="Pinto D."/>
            <person name="Vollmers J."/>
            <person name="Rivas-Marin E."/>
            <person name="Kohn T."/>
            <person name="Peeters S.H."/>
            <person name="Heuer A."/>
            <person name="Rast P."/>
            <person name="Oberbeckmann S."/>
            <person name="Bunk B."/>
            <person name="Jeske O."/>
            <person name="Meyerdierks A."/>
            <person name="Storesund J.E."/>
            <person name="Kallscheuer N."/>
            <person name="Luecker S."/>
            <person name="Lage O.M."/>
            <person name="Pohl T."/>
            <person name="Merkel B.J."/>
            <person name="Hornburger P."/>
            <person name="Mueller R.-W."/>
            <person name="Bruemmer F."/>
            <person name="Labrenz M."/>
            <person name="Spormann A.M."/>
            <person name="Op Den Camp H."/>
            <person name="Overmann J."/>
            <person name="Amann R."/>
            <person name="Jetten M.S.M."/>
            <person name="Mascher T."/>
            <person name="Medema M.H."/>
            <person name="Devos D.P."/>
            <person name="Kaster A.-K."/>
            <person name="Ovreas L."/>
            <person name="Rohde M."/>
            <person name="Galperin M.Y."/>
            <person name="Jogler C."/>
        </authorList>
    </citation>
    <scope>NUCLEOTIDE SEQUENCE [LARGE SCALE GENOMIC DNA]</scope>
    <source>
        <strain evidence="1 2">Pla52n</strain>
    </source>
</reference>
<dbReference type="RefSeq" id="WP_146523661.1">
    <property type="nucleotide sequence ID" value="NZ_CP151726.1"/>
</dbReference>
<dbReference type="Pfam" id="PF14094">
    <property type="entry name" value="DUF4272"/>
    <property type="match status" value="1"/>
</dbReference>
<evidence type="ECO:0008006" key="3">
    <source>
        <dbReference type="Google" id="ProtNLM"/>
    </source>
</evidence>
<accession>A0A5C5ZQC4</accession>